<name>A0ABR1UED4_9PEZI</name>
<dbReference type="PANTHER" id="PTHR33112">
    <property type="entry name" value="DOMAIN PROTEIN, PUTATIVE-RELATED"/>
    <property type="match status" value="1"/>
</dbReference>
<dbReference type="EMBL" id="JAQQWM010000007">
    <property type="protein sequence ID" value="KAK8057249.1"/>
    <property type="molecule type" value="Genomic_DNA"/>
</dbReference>
<reference evidence="2 3" key="1">
    <citation type="submission" date="2023-01" db="EMBL/GenBank/DDBJ databases">
        <title>Analysis of 21 Apiospora genomes using comparative genomics revels a genus with tremendous synthesis potential of carbohydrate active enzymes and secondary metabolites.</title>
        <authorList>
            <person name="Sorensen T."/>
        </authorList>
    </citation>
    <scope>NUCLEOTIDE SEQUENCE [LARGE SCALE GENOMIC DNA]</scope>
    <source>
        <strain evidence="2 3">CBS 83171</strain>
    </source>
</reference>
<evidence type="ECO:0000313" key="3">
    <source>
        <dbReference type="Proteomes" id="UP001446871"/>
    </source>
</evidence>
<organism evidence="2 3">
    <name type="scientific">Apiospora saccharicola</name>
    <dbReference type="NCBI Taxonomy" id="335842"/>
    <lineage>
        <taxon>Eukaryota</taxon>
        <taxon>Fungi</taxon>
        <taxon>Dikarya</taxon>
        <taxon>Ascomycota</taxon>
        <taxon>Pezizomycotina</taxon>
        <taxon>Sordariomycetes</taxon>
        <taxon>Xylariomycetidae</taxon>
        <taxon>Amphisphaeriales</taxon>
        <taxon>Apiosporaceae</taxon>
        <taxon>Apiospora</taxon>
    </lineage>
</organism>
<dbReference type="InterPro" id="IPR010730">
    <property type="entry name" value="HET"/>
</dbReference>
<accession>A0ABR1UED4</accession>
<dbReference type="PANTHER" id="PTHR33112:SF1">
    <property type="entry name" value="HETEROKARYON INCOMPATIBILITY DOMAIN-CONTAINING PROTEIN"/>
    <property type="match status" value="1"/>
</dbReference>
<evidence type="ECO:0000313" key="2">
    <source>
        <dbReference type="EMBL" id="KAK8057249.1"/>
    </source>
</evidence>
<evidence type="ECO:0000259" key="1">
    <source>
        <dbReference type="Pfam" id="PF06985"/>
    </source>
</evidence>
<keyword evidence="3" id="KW-1185">Reference proteome</keyword>
<protein>
    <submittedName>
        <fullName evidence="2">HET-domain-containing protein</fullName>
    </submittedName>
</protein>
<dbReference type="Pfam" id="PF06985">
    <property type="entry name" value="HET"/>
    <property type="match status" value="1"/>
</dbReference>
<dbReference type="Proteomes" id="UP001446871">
    <property type="component" value="Unassembled WGS sequence"/>
</dbReference>
<gene>
    <name evidence="2" type="ORF">PG996_011186</name>
</gene>
<sequence length="266" mass="29636">MQKTRRGQVISLPVPDKESSRQVFRKHYVRQAQQRGGCEGWATGYQIGRSSHGGSTTPADFIGCCSPLSSDAIVKPREINSDQIDYDLIRAWIRSCEKNHASLCSPSTNEAIGLKLKVIDCLQRRITELSEESPYVALSYVWGAAASTEVVRSDSTLLPANLPRVIEDSCLLVRNLGYRCLWADRYCVEQDNEEAKHLLINSMDLVYGNAKITIIAAAGDGPEHGLPGVGSQHRERQQCLTVGNRRFIRTFPDVAEVLRDSTWSTR</sequence>
<feature type="domain" description="Heterokaryon incompatibility" evidence="1">
    <location>
        <begin position="135"/>
        <end position="266"/>
    </location>
</feature>
<feature type="non-terminal residue" evidence="2">
    <location>
        <position position="266"/>
    </location>
</feature>
<proteinExistence type="predicted"/>
<comment type="caution">
    <text evidence="2">The sequence shown here is derived from an EMBL/GenBank/DDBJ whole genome shotgun (WGS) entry which is preliminary data.</text>
</comment>